<dbReference type="Pfam" id="PF00583">
    <property type="entry name" value="Acetyltransf_1"/>
    <property type="match status" value="1"/>
</dbReference>
<sequence length="275" mass="31230">MSDAESPITFRAATLEEDDVISRILCNAFLPLWNHNWFHCVSEALRPVTIGRVNGEAPQMSKLQTSRVKFYRSLIRLTRLIGGSVMVAEVSSSGTANPVDKDFGAIILWLPPFNRLSDIDIITMWRSGMLGLIFPWHYGLKGFYRIMMVFEANVHSMFSKTLPDLPPKGFKEQECAFVQMIASNPDYAGKGYASKLLEYQMDQHFAQHSDKPVILDTTTHQGIRAYERLGFKLLAETPVTTDTDEKGIRLRNPVNEESRRRSKDTCVQRVMAKLP</sequence>
<dbReference type="InterPro" id="IPR000182">
    <property type="entry name" value="GNAT_dom"/>
</dbReference>
<dbReference type="AlphaFoldDB" id="A0AAV9QD02"/>
<dbReference type="Proteomes" id="UP001345827">
    <property type="component" value="Unassembled WGS sequence"/>
</dbReference>
<dbReference type="CDD" id="cd04301">
    <property type="entry name" value="NAT_SF"/>
    <property type="match status" value="1"/>
</dbReference>
<dbReference type="EMBL" id="JAXLQG010000004">
    <property type="protein sequence ID" value="KAK5541025.1"/>
    <property type="molecule type" value="Genomic_DNA"/>
</dbReference>
<comment type="caution">
    <text evidence="2">The sequence shown here is derived from an EMBL/GenBank/DDBJ whole genome shotgun (WGS) entry which is preliminary data.</text>
</comment>
<protein>
    <recommendedName>
        <fullName evidence="1">N-acetyltransferase domain-containing protein</fullName>
    </recommendedName>
</protein>
<evidence type="ECO:0000259" key="1">
    <source>
        <dbReference type="PROSITE" id="PS51186"/>
    </source>
</evidence>
<feature type="domain" description="N-acetyltransferase" evidence="1">
    <location>
        <begin position="169"/>
        <end position="255"/>
    </location>
</feature>
<reference evidence="2 3" key="1">
    <citation type="submission" date="2023-06" db="EMBL/GenBank/DDBJ databases">
        <title>Black Yeasts Isolated from many extreme environments.</title>
        <authorList>
            <person name="Coleine C."/>
            <person name="Stajich J.E."/>
            <person name="Selbmann L."/>
        </authorList>
    </citation>
    <scope>NUCLEOTIDE SEQUENCE [LARGE SCALE GENOMIC DNA]</scope>
    <source>
        <strain evidence="2 3">CCFEE 5887</strain>
    </source>
</reference>
<dbReference type="GO" id="GO:0016747">
    <property type="term" value="F:acyltransferase activity, transferring groups other than amino-acyl groups"/>
    <property type="evidence" value="ECO:0007669"/>
    <property type="project" value="InterPro"/>
</dbReference>
<dbReference type="SUPFAM" id="SSF55729">
    <property type="entry name" value="Acyl-CoA N-acyltransferases (Nat)"/>
    <property type="match status" value="1"/>
</dbReference>
<dbReference type="Gene3D" id="3.40.630.30">
    <property type="match status" value="1"/>
</dbReference>
<dbReference type="PANTHER" id="PTHR42791:SF1">
    <property type="entry name" value="N-ACETYLTRANSFERASE DOMAIN-CONTAINING PROTEIN"/>
    <property type="match status" value="1"/>
</dbReference>
<evidence type="ECO:0000313" key="3">
    <source>
        <dbReference type="Proteomes" id="UP001345827"/>
    </source>
</evidence>
<evidence type="ECO:0000313" key="2">
    <source>
        <dbReference type="EMBL" id="KAK5541025.1"/>
    </source>
</evidence>
<dbReference type="PANTHER" id="PTHR42791">
    <property type="entry name" value="GNAT FAMILY ACETYLTRANSFERASE"/>
    <property type="match status" value="1"/>
</dbReference>
<keyword evidence="3" id="KW-1185">Reference proteome</keyword>
<accession>A0AAV9QD02</accession>
<dbReference type="PROSITE" id="PS51186">
    <property type="entry name" value="GNAT"/>
    <property type="match status" value="1"/>
</dbReference>
<proteinExistence type="predicted"/>
<dbReference type="InterPro" id="IPR052523">
    <property type="entry name" value="Trichothecene_AcTrans"/>
</dbReference>
<dbReference type="InterPro" id="IPR016181">
    <property type="entry name" value="Acyl_CoA_acyltransferase"/>
</dbReference>
<name>A0AAV9QD02_9PEZI</name>
<gene>
    <name evidence="2" type="ORF">LTR25_002802</name>
</gene>
<organism evidence="2 3">
    <name type="scientific">Vermiconidia calcicola</name>
    <dbReference type="NCBI Taxonomy" id="1690605"/>
    <lineage>
        <taxon>Eukaryota</taxon>
        <taxon>Fungi</taxon>
        <taxon>Dikarya</taxon>
        <taxon>Ascomycota</taxon>
        <taxon>Pezizomycotina</taxon>
        <taxon>Dothideomycetes</taxon>
        <taxon>Dothideomycetidae</taxon>
        <taxon>Mycosphaerellales</taxon>
        <taxon>Extremaceae</taxon>
        <taxon>Vermiconidia</taxon>
    </lineage>
</organism>